<name>A0A0A9B695_ARUDO</name>
<proteinExistence type="predicted"/>
<organism evidence="1">
    <name type="scientific">Arundo donax</name>
    <name type="common">Giant reed</name>
    <name type="synonym">Donax arundinaceus</name>
    <dbReference type="NCBI Taxonomy" id="35708"/>
    <lineage>
        <taxon>Eukaryota</taxon>
        <taxon>Viridiplantae</taxon>
        <taxon>Streptophyta</taxon>
        <taxon>Embryophyta</taxon>
        <taxon>Tracheophyta</taxon>
        <taxon>Spermatophyta</taxon>
        <taxon>Magnoliopsida</taxon>
        <taxon>Liliopsida</taxon>
        <taxon>Poales</taxon>
        <taxon>Poaceae</taxon>
        <taxon>PACMAD clade</taxon>
        <taxon>Arundinoideae</taxon>
        <taxon>Arundineae</taxon>
        <taxon>Arundo</taxon>
    </lineage>
</organism>
<reference evidence="1" key="1">
    <citation type="submission" date="2014-09" db="EMBL/GenBank/DDBJ databases">
        <authorList>
            <person name="Magalhaes I.L.F."/>
            <person name="Oliveira U."/>
            <person name="Santos F.R."/>
            <person name="Vidigal T.H.D.A."/>
            <person name="Brescovit A.D."/>
            <person name="Santos A.J."/>
        </authorList>
    </citation>
    <scope>NUCLEOTIDE SEQUENCE</scope>
    <source>
        <tissue evidence="1">Shoot tissue taken approximately 20 cm above the soil surface</tissue>
    </source>
</reference>
<evidence type="ECO:0000313" key="1">
    <source>
        <dbReference type="EMBL" id="JAD59519.1"/>
    </source>
</evidence>
<reference evidence="1" key="2">
    <citation type="journal article" date="2015" name="Data Brief">
        <title>Shoot transcriptome of the giant reed, Arundo donax.</title>
        <authorList>
            <person name="Barrero R.A."/>
            <person name="Guerrero F.D."/>
            <person name="Moolhuijzen P."/>
            <person name="Goolsby J.A."/>
            <person name="Tidwell J."/>
            <person name="Bellgard S.E."/>
            <person name="Bellgard M.I."/>
        </authorList>
    </citation>
    <scope>NUCLEOTIDE SEQUENCE</scope>
    <source>
        <tissue evidence="1">Shoot tissue taken approximately 20 cm above the soil surface</tissue>
    </source>
</reference>
<dbReference type="EMBL" id="GBRH01238376">
    <property type="protein sequence ID" value="JAD59519.1"/>
    <property type="molecule type" value="Transcribed_RNA"/>
</dbReference>
<accession>A0A0A9B695</accession>
<protein>
    <submittedName>
        <fullName evidence="1">Uncharacterized protein</fullName>
    </submittedName>
</protein>
<dbReference type="AlphaFoldDB" id="A0A0A9B695"/>
<sequence length="26" mass="2808">MRLIIMLTTVVPHPGTRSIKLDATSG</sequence>